<dbReference type="OrthoDB" id="6513706at2759"/>
<keyword evidence="3" id="KW-1185">Reference proteome</keyword>
<evidence type="ECO:0000256" key="1">
    <source>
        <dbReference type="ARBA" id="ARBA00022801"/>
    </source>
</evidence>
<reference evidence="2 3" key="1">
    <citation type="journal article" date="2019" name="Sci. Rep.">
        <title>Orb-weaving spider Araneus ventricosus genome elucidates the spidroin gene catalogue.</title>
        <authorList>
            <person name="Kono N."/>
            <person name="Nakamura H."/>
            <person name="Ohtoshi R."/>
            <person name="Moran D.A.P."/>
            <person name="Shinohara A."/>
            <person name="Yoshida Y."/>
            <person name="Fujiwara M."/>
            <person name="Mori M."/>
            <person name="Tomita M."/>
            <person name="Arakawa K."/>
        </authorList>
    </citation>
    <scope>NUCLEOTIDE SEQUENCE [LARGE SCALE GENOMIC DNA]</scope>
</reference>
<dbReference type="Proteomes" id="UP000499080">
    <property type="component" value="Unassembled WGS sequence"/>
</dbReference>
<dbReference type="PANTHER" id="PTHR24139:SF34">
    <property type="entry name" value="85_88 KDA CALCIUM-INDEPENDENT PHOSPHOLIPASE A2"/>
    <property type="match status" value="1"/>
</dbReference>
<dbReference type="GO" id="GO:2000304">
    <property type="term" value="P:positive regulation of ceramide biosynthetic process"/>
    <property type="evidence" value="ECO:0007669"/>
    <property type="project" value="TreeGrafter"/>
</dbReference>
<dbReference type="GO" id="GO:0052816">
    <property type="term" value="F:long-chain fatty acyl-CoA hydrolase activity"/>
    <property type="evidence" value="ECO:0007669"/>
    <property type="project" value="TreeGrafter"/>
</dbReference>
<name>A0A4Y2LHA3_ARAVE</name>
<dbReference type="GO" id="GO:0047499">
    <property type="term" value="F:calcium-independent phospholipase A2 activity"/>
    <property type="evidence" value="ECO:0007669"/>
    <property type="project" value="InterPro"/>
</dbReference>
<dbReference type="PANTHER" id="PTHR24139">
    <property type="entry name" value="CALCIUM-INDEPENDENT PHOSPHOLIPASE A2"/>
    <property type="match status" value="1"/>
</dbReference>
<evidence type="ECO:0000313" key="2">
    <source>
        <dbReference type="EMBL" id="GBN14098.1"/>
    </source>
</evidence>
<evidence type="ECO:0000313" key="3">
    <source>
        <dbReference type="Proteomes" id="UP000499080"/>
    </source>
</evidence>
<comment type="caution">
    <text evidence="2">The sequence shown here is derived from an EMBL/GenBank/DDBJ whole genome shotgun (WGS) entry which is preliminary data.</text>
</comment>
<dbReference type="InterPro" id="IPR047148">
    <property type="entry name" value="PLPL9"/>
</dbReference>
<protein>
    <submittedName>
        <fullName evidence="2">85/ calcium-independent phospholipase A2</fullName>
    </submittedName>
</protein>
<proteinExistence type="predicted"/>
<dbReference type="AlphaFoldDB" id="A0A4Y2LHA3"/>
<dbReference type="InterPro" id="IPR016035">
    <property type="entry name" value="Acyl_Trfase/lysoPLipase"/>
</dbReference>
<dbReference type="SUPFAM" id="SSF52151">
    <property type="entry name" value="FabD/lysophospholipase-like"/>
    <property type="match status" value="1"/>
</dbReference>
<accession>A0A4Y2LHA3</accession>
<organism evidence="2 3">
    <name type="scientific">Araneus ventricosus</name>
    <name type="common">Orbweaver spider</name>
    <name type="synonym">Epeira ventricosa</name>
    <dbReference type="NCBI Taxonomy" id="182803"/>
    <lineage>
        <taxon>Eukaryota</taxon>
        <taxon>Metazoa</taxon>
        <taxon>Ecdysozoa</taxon>
        <taxon>Arthropoda</taxon>
        <taxon>Chelicerata</taxon>
        <taxon>Arachnida</taxon>
        <taxon>Araneae</taxon>
        <taxon>Araneomorphae</taxon>
        <taxon>Entelegynae</taxon>
        <taxon>Araneoidea</taxon>
        <taxon>Araneidae</taxon>
        <taxon>Araneus</taxon>
    </lineage>
</organism>
<keyword evidence="1" id="KW-0378">Hydrolase</keyword>
<gene>
    <name evidence="2" type="primary">PLA2G6_1</name>
    <name evidence="2" type="ORF">AVEN_122364_1</name>
</gene>
<dbReference type="Gene3D" id="3.40.1090.10">
    <property type="entry name" value="Cytosolic phospholipase A2 catalytic domain"/>
    <property type="match status" value="1"/>
</dbReference>
<dbReference type="GO" id="GO:0005739">
    <property type="term" value="C:mitochondrion"/>
    <property type="evidence" value="ECO:0007669"/>
    <property type="project" value="TreeGrafter"/>
</dbReference>
<sequence length="185" mass="20779">MAPHHFILLPPLQRNNSSQKIWEVARAAGATPPYFCPMGPFIDGALVSNDPMFSALTEILEFNNVFQKTCQNDKIRRMKLIVSMGTGRPPNVPVTTDDVSEVAAVLNNVDQLFLNQVTQTDGSVIARAMCSLLNIPYFRLNPQLTLDVALDETDPKILVKILFETKVYMRFIEKDLKDLKNLLTT</sequence>
<dbReference type="EMBL" id="BGPR01005865">
    <property type="protein sequence ID" value="GBN14098.1"/>
    <property type="molecule type" value="Genomic_DNA"/>
</dbReference>